<dbReference type="GO" id="GO:0004765">
    <property type="term" value="F:shikimate kinase activity"/>
    <property type="evidence" value="ECO:0007669"/>
    <property type="project" value="TreeGrafter"/>
</dbReference>
<organism evidence="8 9">
    <name type="scientific">Arabis nemorensis</name>
    <dbReference type="NCBI Taxonomy" id="586526"/>
    <lineage>
        <taxon>Eukaryota</taxon>
        <taxon>Viridiplantae</taxon>
        <taxon>Streptophyta</taxon>
        <taxon>Embryophyta</taxon>
        <taxon>Tracheophyta</taxon>
        <taxon>Spermatophyta</taxon>
        <taxon>Magnoliopsida</taxon>
        <taxon>eudicotyledons</taxon>
        <taxon>Gunneridae</taxon>
        <taxon>Pentapetalae</taxon>
        <taxon>rosids</taxon>
        <taxon>malvids</taxon>
        <taxon>Brassicales</taxon>
        <taxon>Brassicaceae</taxon>
        <taxon>Arabideae</taxon>
        <taxon>Arabis</taxon>
    </lineage>
</organism>
<dbReference type="OrthoDB" id="197068at2759"/>
<dbReference type="PANTHER" id="PTHR21087">
    <property type="entry name" value="SHIKIMATE KINASE"/>
    <property type="match status" value="1"/>
</dbReference>
<comment type="caution">
    <text evidence="8">The sequence shown here is derived from an EMBL/GenBank/DDBJ whole genome shotgun (WGS) entry which is preliminary data.</text>
</comment>
<dbReference type="InterPro" id="IPR027417">
    <property type="entry name" value="P-loop_NTPase"/>
</dbReference>
<dbReference type="Gene3D" id="3.40.50.300">
    <property type="entry name" value="P-loop containing nucleotide triphosphate hydrolases"/>
    <property type="match status" value="2"/>
</dbReference>
<dbReference type="AlphaFoldDB" id="A0A565BM83"/>
<evidence type="ECO:0000256" key="2">
    <source>
        <dbReference type="ARBA" id="ARBA00022605"/>
    </source>
</evidence>
<comment type="similarity">
    <text evidence="1">Belongs to the shikimate kinase family.</text>
</comment>
<reference evidence="8" key="1">
    <citation type="submission" date="2019-07" db="EMBL/GenBank/DDBJ databases">
        <authorList>
            <person name="Dittberner H."/>
        </authorList>
    </citation>
    <scope>NUCLEOTIDE SEQUENCE [LARGE SCALE GENOMIC DNA]</scope>
</reference>
<name>A0A565BM83_9BRAS</name>
<evidence type="ECO:0000313" key="9">
    <source>
        <dbReference type="Proteomes" id="UP000489600"/>
    </source>
</evidence>
<keyword evidence="3" id="KW-0808">Transferase</keyword>
<evidence type="ECO:0000256" key="5">
    <source>
        <dbReference type="ARBA" id="ARBA00022777"/>
    </source>
</evidence>
<evidence type="ECO:0000256" key="4">
    <source>
        <dbReference type="ARBA" id="ARBA00022741"/>
    </source>
</evidence>
<proteinExistence type="inferred from homology"/>
<keyword evidence="7" id="KW-0057">Aromatic amino acid biosynthesis</keyword>
<keyword evidence="2" id="KW-0028">Amino-acid biosynthesis</keyword>
<dbReference type="EMBL" id="CABITT030000004">
    <property type="protein sequence ID" value="VVB02468.1"/>
    <property type="molecule type" value="Genomic_DNA"/>
</dbReference>
<evidence type="ECO:0000256" key="3">
    <source>
        <dbReference type="ARBA" id="ARBA00022679"/>
    </source>
</evidence>
<dbReference type="GO" id="GO:0009507">
    <property type="term" value="C:chloroplast"/>
    <property type="evidence" value="ECO:0007669"/>
    <property type="project" value="TreeGrafter"/>
</dbReference>
<dbReference type="GO" id="GO:0005524">
    <property type="term" value="F:ATP binding"/>
    <property type="evidence" value="ECO:0007669"/>
    <property type="project" value="UniProtKB-KW"/>
</dbReference>
<dbReference type="Pfam" id="PF01202">
    <property type="entry name" value="SKI"/>
    <property type="match status" value="1"/>
</dbReference>
<keyword evidence="9" id="KW-1185">Reference proteome</keyword>
<keyword evidence="5" id="KW-0418">Kinase</keyword>
<keyword evidence="6" id="KW-0067">ATP-binding</keyword>
<dbReference type="Proteomes" id="UP000489600">
    <property type="component" value="Unassembled WGS sequence"/>
</dbReference>
<dbReference type="GO" id="GO:0005829">
    <property type="term" value="C:cytosol"/>
    <property type="evidence" value="ECO:0007669"/>
    <property type="project" value="TreeGrafter"/>
</dbReference>
<dbReference type="GO" id="GO:0009073">
    <property type="term" value="P:aromatic amino acid family biosynthetic process"/>
    <property type="evidence" value="ECO:0007669"/>
    <property type="project" value="UniProtKB-KW"/>
</dbReference>
<evidence type="ECO:0008006" key="10">
    <source>
        <dbReference type="Google" id="ProtNLM"/>
    </source>
</evidence>
<protein>
    <recommendedName>
        <fullName evidence="10">Shikimate kinase</fullName>
    </recommendedName>
</protein>
<sequence length="337" mass="38021">MSTTTLDGLKQTIRKSKNWHKRQHKESCSSLMKELRLYYLNFPKECLIVRFPGKLWLGLLVQFQRIYMVKEKLWTLISQNCGICSCHGRLWKRFCSEITTELGLLAENWKYLLAGIICQLFLRGSSTHHGLIGASLRGSLLRKAEEVKPYLNGRSMYLVGMMGSGKTTVGKLMAKVLGYSFYDCDTLTEQAMNESSTDALKKLSSMYQVIVSTGRGAVIRPINWKYMHKGISIWLDVPLEALAHRIATVGTDSRPLLHNESGDAYTGAFKRLSTIWDERGDAYTNANARVSLENIAVKRGYKDVSDLTPGEIAIKAFEQVQSFLGKEESMEIPDGDL</sequence>
<evidence type="ECO:0000256" key="1">
    <source>
        <dbReference type="ARBA" id="ARBA00006997"/>
    </source>
</evidence>
<evidence type="ECO:0000256" key="7">
    <source>
        <dbReference type="ARBA" id="ARBA00023141"/>
    </source>
</evidence>
<keyword evidence="4" id="KW-0547">Nucleotide-binding</keyword>
<accession>A0A565BM83</accession>
<dbReference type="SUPFAM" id="SSF52540">
    <property type="entry name" value="P-loop containing nucleoside triphosphate hydrolases"/>
    <property type="match status" value="1"/>
</dbReference>
<gene>
    <name evidence="8" type="ORF">ANE_LOCUS12912</name>
</gene>
<dbReference type="PRINTS" id="PR01100">
    <property type="entry name" value="SHIKIMTKNASE"/>
</dbReference>
<dbReference type="InterPro" id="IPR000623">
    <property type="entry name" value="Shikimate_kinase/TSH1"/>
</dbReference>
<evidence type="ECO:0000256" key="6">
    <source>
        <dbReference type="ARBA" id="ARBA00022840"/>
    </source>
</evidence>
<evidence type="ECO:0000313" key="8">
    <source>
        <dbReference type="EMBL" id="VVB02468.1"/>
    </source>
</evidence>
<dbReference type="CDD" id="cd00464">
    <property type="entry name" value="SK"/>
    <property type="match status" value="1"/>
</dbReference>
<dbReference type="GO" id="GO:0008652">
    <property type="term" value="P:amino acid biosynthetic process"/>
    <property type="evidence" value="ECO:0007669"/>
    <property type="project" value="UniProtKB-KW"/>
</dbReference>
<dbReference type="HAMAP" id="MF_00109">
    <property type="entry name" value="Shikimate_kinase"/>
    <property type="match status" value="1"/>
</dbReference>
<dbReference type="InterPro" id="IPR031322">
    <property type="entry name" value="Shikimate/glucono_kinase"/>
</dbReference>
<dbReference type="PANTHER" id="PTHR21087:SF16">
    <property type="entry name" value="SHIKIMATE KINASE 1, CHLOROPLASTIC"/>
    <property type="match status" value="1"/>
</dbReference>